<proteinExistence type="predicted"/>
<protein>
    <submittedName>
        <fullName evidence="2">Uncharacterized protein</fullName>
    </submittedName>
</protein>
<gene>
    <name evidence="2" type="ORF">FSB_LOCUS103</name>
</gene>
<accession>A0A2N9EC13</accession>
<dbReference type="PANTHER" id="PTHR33386">
    <property type="entry name" value="OS02G0740600 PROTEIN"/>
    <property type="match status" value="1"/>
</dbReference>
<sequence>MESKGSYDTLWADLWDSTNTSPVADQIKRSHSVGAKAKYSKKVATNFSKTKAAASTGMKKVKGGASMGLHWIKHNSHGTSWADQWDSNPDPVAETTNKSHGGAKAKYSKKIEDGLGKTKAVASTGMKKVKEGTFVGLHWIKDKYQKRRPPRSTS</sequence>
<reference evidence="2" key="1">
    <citation type="submission" date="2018-02" db="EMBL/GenBank/DDBJ databases">
        <authorList>
            <person name="Cohen D.B."/>
            <person name="Kent A.D."/>
        </authorList>
    </citation>
    <scope>NUCLEOTIDE SEQUENCE</scope>
</reference>
<dbReference type="EMBL" id="OIVN01000001">
    <property type="protein sequence ID" value="SPC72221.1"/>
    <property type="molecule type" value="Genomic_DNA"/>
</dbReference>
<dbReference type="PANTHER" id="PTHR33386:SF5">
    <property type="entry name" value="OS02G0740600 PROTEIN"/>
    <property type="match status" value="1"/>
</dbReference>
<evidence type="ECO:0000313" key="2">
    <source>
        <dbReference type="EMBL" id="SPC72221.1"/>
    </source>
</evidence>
<dbReference type="AlphaFoldDB" id="A0A2N9EC13"/>
<name>A0A2N9EC13_FAGSY</name>
<feature type="region of interest" description="Disordered" evidence="1">
    <location>
        <begin position="79"/>
        <end position="106"/>
    </location>
</feature>
<evidence type="ECO:0000256" key="1">
    <source>
        <dbReference type="SAM" id="MobiDB-lite"/>
    </source>
</evidence>
<organism evidence="2">
    <name type="scientific">Fagus sylvatica</name>
    <name type="common">Beechnut</name>
    <dbReference type="NCBI Taxonomy" id="28930"/>
    <lineage>
        <taxon>Eukaryota</taxon>
        <taxon>Viridiplantae</taxon>
        <taxon>Streptophyta</taxon>
        <taxon>Embryophyta</taxon>
        <taxon>Tracheophyta</taxon>
        <taxon>Spermatophyta</taxon>
        <taxon>Magnoliopsida</taxon>
        <taxon>eudicotyledons</taxon>
        <taxon>Gunneridae</taxon>
        <taxon>Pentapetalae</taxon>
        <taxon>rosids</taxon>
        <taxon>fabids</taxon>
        <taxon>Fagales</taxon>
        <taxon>Fagaceae</taxon>
        <taxon>Fagus</taxon>
    </lineage>
</organism>